<sequence>MKGESGILHKMETRAGFLSDPSHRIRFVYTPKHCSWLSQIEIWFSILVRRLLRRASFSSLDDLLATPGNFGAAVLGADEAPRLFFATESSCQDILAISVGAASQVGLMAAWPSSCMCSAAQGSADPLVSR</sequence>
<feature type="domain" description="Tc1-like transposase DDE" evidence="1">
    <location>
        <begin position="9"/>
        <end position="63"/>
    </location>
</feature>
<comment type="caution">
    <text evidence="2">The sequence shown here is derived from an EMBL/GenBank/DDBJ whole genome shotgun (WGS) entry which is preliminary data.</text>
</comment>
<accession>A0ABT5B902</accession>
<evidence type="ECO:0000313" key="2">
    <source>
        <dbReference type="EMBL" id="MDC0670605.1"/>
    </source>
</evidence>
<proteinExistence type="predicted"/>
<organism evidence="2 3">
    <name type="scientific">Nannocystis radixulma</name>
    <dbReference type="NCBI Taxonomy" id="2995305"/>
    <lineage>
        <taxon>Bacteria</taxon>
        <taxon>Pseudomonadati</taxon>
        <taxon>Myxococcota</taxon>
        <taxon>Polyangia</taxon>
        <taxon>Nannocystales</taxon>
        <taxon>Nannocystaceae</taxon>
        <taxon>Nannocystis</taxon>
    </lineage>
</organism>
<dbReference type="Pfam" id="PF13358">
    <property type="entry name" value="DDE_3"/>
    <property type="match status" value="1"/>
</dbReference>
<gene>
    <name evidence="2" type="ORF">POL58_22805</name>
</gene>
<evidence type="ECO:0000259" key="1">
    <source>
        <dbReference type="Pfam" id="PF13358"/>
    </source>
</evidence>
<dbReference type="InterPro" id="IPR038717">
    <property type="entry name" value="Tc1-like_DDE_dom"/>
</dbReference>
<reference evidence="2 3" key="1">
    <citation type="submission" date="2022-11" db="EMBL/GenBank/DDBJ databases">
        <title>Minimal conservation of predation-associated metabolite biosynthetic gene clusters underscores biosynthetic potential of Myxococcota including descriptions for ten novel species: Archangium lansinium sp. nov., Myxococcus landrumus sp. nov., Nannocystis bai.</title>
        <authorList>
            <person name="Ahearne A."/>
            <person name="Stevens C."/>
            <person name="Dowd S."/>
        </authorList>
    </citation>
    <scope>NUCLEOTIDE SEQUENCE [LARGE SCALE GENOMIC DNA]</scope>
    <source>
        <strain evidence="2 3">NCELM</strain>
    </source>
</reference>
<evidence type="ECO:0000313" key="3">
    <source>
        <dbReference type="Proteomes" id="UP001217838"/>
    </source>
</evidence>
<protein>
    <submittedName>
        <fullName evidence="2">Transposase</fullName>
    </submittedName>
</protein>
<dbReference type="Proteomes" id="UP001217838">
    <property type="component" value="Unassembled WGS sequence"/>
</dbReference>
<name>A0ABT5B902_9BACT</name>
<keyword evidence="3" id="KW-1185">Reference proteome</keyword>
<dbReference type="EMBL" id="JAQNDN010000013">
    <property type="protein sequence ID" value="MDC0670605.1"/>
    <property type="molecule type" value="Genomic_DNA"/>
</dbReference>